<dbReference type="SMART" id="SM00399">
    <property type="entry name" value="ZnF_C4"/>
    <property type="match status" value="3"/>
</dbReference>
<dbReference type="InterPro" id="IPR035500">
    <property type="entry name" value="NHR-like_dom_sf"/>
</dbReference>
<protein>
    <recommendedName>
        <fullName evidence="14">Nuclear receptor</fullName>
    </recommendedName>
</protein>
<dbReference type="GO" id="GO:0004879">
    <property type="term" value="F:nuclear receptor activity"/>
    <property type="evidence" value="ECO:0007669"/>
    <property type="project" value="TreeGrafter"/>
</dbReference>
<dbReference type="Gene3D" id="1.10.565.10">
    <property type="entry name" value="Retinoid X Receptor"/>
    <property type="match status" value="5"/>
</dbReference>
<feature type="compositionally biased region" description="Polar residues" evidence="9">
    <location>
        <begin position="1444"/>
        <end position="1454"/>
    </location>
</feature>
<dbReference type="GO" id="GO:0008270">
    <property type="term" value="F:zinc ion binding"/>
    <property type="evidence" value="ECO:0007669"/>
    <property type="project" value="UniProtKB-KW"/>
</dbReference>
<evidence type="ECO:0000256" key="3">
    <source>
        <dbReference type="ARBA" id="ARBA00022833"/>
    </source>
</evidence>
<dbReference type="PROSITE" id="PS51843">
    <property type="entry name" value="NR_LBD"/>
    <property type="match status" value="2"/>
</dbReference>
<dbReference type="InterPro" id="IPR050234">
    <property type="entry name" value="Nuclear_hormone_rcpt_NR1"/>
</dbReference>
<feature type="compositionally biased region" description="Low complexity" evidence="9">
    <location>
        <begin position="760"/>
        <end position="778"/>
    </location>
</feature>
<dbReference type="InterPro" id="IPR013088">
    <property type="entry name" value="Znf_NHR/GATA"/>
</dbReference>
<dbReference type="GO" id="GO:0000122">
    <property type="term" value="P:negative regulation of transcription by RNA polymerase II"/>
    <property type="evidence" value="ECO:0007669"/>
    <property type="project" value="TreeGrafter"/>
</dbReference>
<feature type="domain" description="Nuclear receptor" evidence="10">
    <location>
        <begin position="4"/>
        <end position="79"/>
    </location>
</feature>
<evidence type="ECO:0008006" key="14">
    <source>
        <dbReference type="Google" id="ProtNLM"/>
    </source>
</evidence>
<dbReference type="Proteomes" id="UP000728032">
    <property type="component" value="Unassembled WGS sequence"/>
</dbReference>
<feature type="domain" description="Nuclear receptor" evidence="10">
    <location>
        <begin position="421"/>
        <end position="498"/>
    </location>
</feature>
<evidence type="ECO:0000256" key="5">
    <source>
        <dbReference type="ARBA" id="ARBA00023125"/>
    </source>
</evidence>
<keyword evidence="5" id="KW-0238">DNA-binding</keyword>
<feature type="compositionally biased region" description="Polar residues" evidence="9">
    <location>
        <begin position="1134"/>
        <end position="1152"/>
    </location>
</feature>
<dbReference type="SUPFAM" id="SSF57716">
    <property type="entry name" value="Glucocorticoid receptor-like (DNA-binding domain)"/>
    <property type="match status" value="3"/>
</dbReference>
<dbReference type="OrthoDB" id="6515247at2759"/>
<feature type="region of interest" description="Disordered" evidence="9">
    <location>
        <begin position="757"/>
        <end position="785"/>
    </location>
</feature>
<dbReference type="PANTHER" id="PTHR24082">
    <property type="entry name" value="NUCLEAR HORMONE RECEPTOR"/>
    <property type="match status" value="1"/>
</dbReference>
<feature type="domain" description="Nuclear receptor" evidence="10">
    <location>
        <begin position="1355"/>
        <end position="1393"/>
    </location>
</feature>
<dbReference type="InterPro" id="IPR001628">
    <property type="entry name" value="Znf_hrmn_rcpt"/>
</dbReference>
<evidence type="ECO:0000256" key="1">
    <source>
        <dbReference type="ARBA" id="ARBA00022723"/>
    </source>
</evidence>
<feature type="region of interest" description="Disordered" evidence="9">
    <location>
        <begin position="1097"/>
        <end position="1157"/>
    </location>
</feature>
<dbReference type="PROSITE" id="PS00031">
    <property type="entry name" value="NUCLEAR_REC_DBD_1"/>
    <property type="match status" value="1"/>
</dbReference>
<feature type="non-terminal residue" evidence="12">
    <location>
        <position position="1"/>
    </location>
</feature>
<feature type="region of interest" description="Disordered" evidence="9">
    <location>
        <begin position="511"/>
        <end position="556"/>
    </location>
</feature>
<dbReference type="EMBL" id="CAJPVJ010000257">
    <property type="protein sequence ID" value="CAG2161850.1"/>
    <property type="molecule type" value="Genomic_DNA"/>
</dbReference>
<keyword evidence="1" id="KW-0479">Metal-binding</keyword>
<proteinExistence type="predicted"/>
<evidence type="ECO:0000256" key="2">
    <source>
        <dbReference type="ARBA" id="ARBA00022771"/>
    </source>
</evidence>
<accession>A0A7R9LDD7</accession>
<feature type="region of interest" description="Disordered" evidence="9">
    <location>
        <begin position="1506"/>
        <end position="1526"/>
    </location>
</feature>
<dbReference type="Gene3D" id="3.30.50.10">
    <property type="entry name" value="Erythroid Transcription Factor GATA-1, subunit A"/>
    <property type="match status" value="3"/>
</dbReference>
<feature type="compositionally biased region" description="Low complexity" evidence="9">
    <location>
        <begin position="1105"/>
        <end position="1123"/>
    </location>
</feature>
<dbReference type="PROSITE" id="PS51030">
    <property type="entry name" value="NUCLEAR_REC_DBD_2"/>
    <property type="match status" value="3"/>
</dbReference>
<evidence type="ECO:0000256" key="9">
    <source>
        <dbReference type="SAM" id="MobiDB-lite"/>
    </source>
</evidence>
<evidence type="ECO:0000259" key="10">
    <source>
        <dbReference type="PROSITE" id="PS51030"/>
    </source>
</evidence>
<keyword evidence="3" id="KW-0862">Zinc</keyword>
<dbReference type="SMART" id="SM00430">
    <property type="entry name" value="HOLI"/>
    <property type="match status" value="2"/>
</dbReference>
<name>A0A7R9LDD7_9ACAR</name>
<dbReference type="GO" id="GO:0030154">
    <property type="term" value="P:cell differentiation"/>
    <property type="evidence" value="ECO:0007669"/>
    <property type="project" value="TreeGrafter"/>
</dbReference>
<dbReference type="Pfam" id="PF00105">
    <property type="entry name" value="zf-C4"/>
    <property type="match status" value="3"/>
</dbReference>
<dbReference type="GO" id="GO:0000978">
    <property type="term" value="F:RNA polymerase II cis-regulatory region sequence-specific DNA binding"/>
    <property type="evidence" value="ECO:0007669"/>
    <property type="project" value="TreeGrafter"/>
</dbReference>
<sequence>MSDDLVCLVCGDRALGKNFGAVTCESCKAFFRRNAHKIRLFVCNFDNKCQLDSITRRFCRTCRLTKCFDIGMKEDWILSDLEREERRLKIESRRLKRKHSQSNDNSHTNNKSTDSSPPEACVTSTGDDSADTSNSTLILCNSSGAEDSPNNCQQMSAKVFDPHYKVTDNAYESVVEFDFAVIPIARPITDYNNNFTENEFLRLQELLSATNHMQRNYIPVATEEPKQFNDFLNCLLRKCENDIPVIVKMCQSLHGFNTICESDQISLLKFGTLEVILFRFVVTIDRNTNCYIVVEDNKSTRLSLEFWKCSREAIKYTGHSNWINKMLSQWDGDPIILDLLTAILLFNPNRPNLQHVEAIKLQRYCYMHLLNRYLLLKYRSDCEAKTRLLFFMSNFDDIHDLSVRHATSFMRDHPNLQNPFPLLKEICNINTTNTSKNFGAVSCESCKAFFRRNAHKKDSIWCHFNSNCRIDPITRRFCKFCRLKKCFVVGMKESWILSDEEREERRLKIATNRQKLSQRHKGINTDGSPQIASDTSSDSHLTQQSDNNPSAEQPDDLSLDISDDLIKIIADIDLDDIPIERSIAENHKQLNDSELGRLQEVITASNHSLPDLIPIATSEATDFYEFIHCLRNKGETEIPLIVRMCRHLRAFDTLCGDDQISLLKFGAIEMLVQRLICTYDSATKCFIIPQGDKSTKLSLEFWRFQERKYTGYMNLLSTMSSKWDGDPLVIHLDWILNDEEREVRRIKIETKRQKRKYNDDSNSYIDSSSDSSPEQSNSGYNYAHKDINDINTNTCSPPDVKSTITNDGAGNGSNISNLHGMKVGVLSPHISDISTDDNNTDAVVSDNWSVVPVGRSITDSDTNSRGMEVEVFAPKSSEDDINNLIKFDDWPVVPIGRPITDYNNGFNEKEYNSLNELMAATSHLQRNFISFVTSEPTVSEECARILFTKCEKDIPKLVKMCKSLRGFNTVCDSDQISLLKLGGLEMILLRSIITYDSLTDSWIVFELTLILLFNPNRPNLTHRDTVKLQRHMYMHLLQRYLHLKYRSECEAKLRLMRLMSSFEDIHELGICHANAFMDWILNDDEREVRRIKIETKRQKRKYNDDSNSYIDSSSDSSPEPSNSGHNYAHKDINNIDTNTCSPPDSENTTNFDGFNESDSRGMEVEVLSPHINDISDDDISDLIEFNNWPVIPVGRPITDYNNNFNENEFSRLNELLAATSHLQRNFIPFVTSEPTEFHDCIHTILNKCEKDIPNMVKMCKSLRGFNTVCDSDQISLLKLGGLEMLMLRSIVTYDSLTDSWIVYEDDNKSSRVSLNMWIKDPDPSISVGLYEEHKKYITNMMDLWDGDPLVLDLDFKCPFDNNCRIDLVTRKFCKKCRLKKCLDLGMKKEWILSDEEKVNLRNKIVENRKKRQTGQRLPSKVADSTTTYQFPNVVNLIQNNYDVNSERTTSSSNGDYPKSSPPAQDIEMHSIIKYTSNEVMGSVGAVAVPVVEHKPHSELQQIFADLSSPSQQSSLSTSGTPIGSPLKADETHKCNVNPLKGLSAINECTDCYDSAPKPRNFPIDAINNSNDTNHSLSDIIYPNQCSVITDTSIETIKNSCIESFGCFSTKTTNNNSVHNNHNEESDHKEIVKLQKISNTVYQK</sequence>
<reference evidence="12" key="1">
    <citation type="submission" date="2020-11" db="EMBL/GenBank/DDBJ databases">
        <authorList>
            <person name="Tran Van P."/>
        </authorList>
    </citation>
    <scope>NUCLEOTIDE SEQUENCE</scope>
</reference>
<keyword evidence="6" id="KW-0804">Transcription</keyword>
<dbReference type="GO" id="GO:0045944">
    <property type="term" value="P:positive regulation of transcription by RNA polymerase II"/>
    <property type="evidence" value="ECO:0007669"/>
    <property type="project" value="TreeGrafter"/>
</dbReference>
<evidence type="ECO:0000313" key="12">
    <source>
        <dbReference type="EMBL" id="CAD7638539.1"/>
    </source>
</evidence>
<feature type="region of interest" description="Disordered" evidence="9">
    <location>
        <begin position="1444"/>
        <end position="1464"/>
    </location>
</feature>
<dbReference type="InterPro" id="IPR000536">
    <property type="entry name" value="Nucl_hrmn_rcpt_lig-bd"/>
</dbReference>
<gene>
    <name evidence="12" type="ORF">ONB1V03_LOCUS1451</name>
</gene>
<feature type="compositionally biased region" description="Low complexity" evidence="9">
    <location>
        <begin position="1506"/>
        <end position="1521"/>
    </location>
</feature>
<evidence type="ECO:0000256" key="8">
    <source>
        <dbReference type="ARBA" id="ARBA00023242"/>
    </source>
</evidence>
<dbReference type="SUPFAM" id="SSF48508">
    <property type="entry name" value="Nuclear receptor ligand-binding domain"/>
    <property type="match status" value="4"/>
</dbReference>
<feature type="compositionally biased region" description="Polar residues" evidence="9">
    <location>
        <begin position="525"/>
        <end position="551"/>
    </location>
</feature>
<evidence type="ECO:0000259" key="11">
    <source>
        <dbReference type="PROSITE" id="PS51843"/>
    </source>
</evidence>
<keyword evidence="7" id="KW-0675">Receptor</keyword>
<dbReference type="EMBL" id="OC915082">
    <property type="protein sequence ID" value="CAD7638539.1"/>
    <property type="molecule type" value="Genomic_DNA"/>
</dbReference>
<feature type="domain" description="NR LBD" evidence="11">
    <location>
        <begin position="205"/>
        <end position="431"/>
    </location>
</feature>
<feature type="compositionally biased region" description="Polar residues" evidence="9">
    <location>
        <begin position="102"/>
        <end position="131"/>
    </location>
</feature>
<evidence type="ECO:0000256" key="7">
    <source>
        <dbReference type="ARBA" id="ARBA00023170"/>
    </source>
</evidence>
<keyword evidence="8" id="KW-0539">Nucleus</keyword>
<keyword evidence="13" id="KW-1185">Reference proteome</keyword>
<dbReference type="PRINTS" id="PR00047">
    <property type="entry name" value="STROIDFINGER"/>
</dbReference>
<evidence type="ECO:0000256" key="6">
    <source>
        <dbReference type="ARBA" id="ARBA00023163"/>
    </source>
</evidence>
<feature type="region of interest" description="Disordered" evidence="9">
    <location>
        <begin position="92"/>
        <end position="131"/>
    </location>
</feature>
<feature type="domain" description="NR LBD" evidence="11">
    <location>
        <begin position="590"/>
        <end position="1098"/>
    </location>
</feature>
<evidence type="ECO:0000313" key="13">
    <source>
        <dbReference type="Proteomes" id="UP000728032"/>
    </source>
</evidence>
<dbReference type="PANTHER" id="PTHR24082:SF283">
    <property type="entry name" value="NUCLEAR HORMONE RECEPTOR HR96"/>
    <property type="match status" value="1"/>
</dbReference>
<keyword evidence="2" id="KW-0863">Zinc-finger</keyword>
<keyword evidence="4" id="KW-0805">Transcription regulation</keyword>
<organism evidence="12">
    <name type="scientific">Oppiella nova</name>
    <dbReference type="NCBI Taxonomy" id="334625"/>
    <lineage>
        <taxon>Eukaryota</taxon>
        <taxon>Metazoa</taxon>
        <taxon>Ecdysozoa</taxon>
        <taxon>Arthropoda</taxon>
        <taxon>Chelicerata</taxon>
        <taxon>Arachnida</taxon>
        <taxon>Acari</taxon>
        <taxon>Acariformes</taxon>
        <taxon>Sarcoptiformes</taxon>
        <taxon>Oribatida</taxon>
        <taxon>Brachypylina</taxon>
        <taxon>Oppioidea</taxon>
        <taxon>Oppiidae</taxon>
        <taxon>Oppiella</taxon>
    </lineage>
</organism>
<evidence type="ECO:0000256" key="4">
    <source>
        <dbReference type="ARBA" id="ARBA00023015"/>
    </source>
</evidence>